<dbReference type="InterPro" id="IPR009003">
    <property type="entry name" value="Peptidase_S1_PA"/>
</dbReference>
<evidence type="ECO:0000313" key="3">
    <source>
        <dbReference type="Proteomes" id="UP000065807"/>
    </source>
</evidence>
<feature type="region of interest" description="Disordered" evidence="1">
    <location>
        <begin position="131"/>
        <end position="152"/>
    </location>
</feature>
<evidence type="ECO:0000313" key="2">
    <source>
        <dbReference type="EMBL" id="BAS29418.1"/>
    </source>
</evidence>
<dbReference type="InterPro" id="IPR043504">
    <property type="entry name" value="Peptidase_S1_PA_chymotrypsin"/>
</dbReference>
<accession>A0A0K2SQK8</accession>
<protein>
    <recommendedName>
        <fullName evidence="4">Peptidase S1 domain-containing protein</fullName>
    </recommendedName>
</protein>
<organism evidence="2 3">
    <name type="scientific">Limnochorda pilosa</name>
    <dbReference type="NCBI Taxonomy" id="1555112"/>
    <lineage>
        <taxon>Bacteria</taxon>
        <taxon>Bacillati</taxon>
        <taxon>Bacillota</taxon>
        <taxon>Limnochordia</taxon>
        <taxon>Limnochordales</taxon>
        <taxon>Limnochordaceae</taxon>
        <taxon>Limnochorda</taxon>
    </lineage>
</organism>
<dbReference type="EMBL" id="AP014924">
    <property type="protein sequence ID" value="BAS29418.1"/>
    <property type="molecule type" value="Genomic_DNA"/>
</dbReference>
<gene>
    <name evidence="2" type="ORF">LIP_3610</name>
</gene>
<dbReference type="AlphaFoldDB" id="A0A0K2SQK8"/>
<evidence type="ECO:0000256" key="1">
    <source>
        <dbReference type="SAM" id="MobiDB-lite"/>
    </source>
</evidence>
<sequence length="322" mass="34432">MDLLTILRKNRRHILQRPNVVGCGLGWKNQRGGSTGTRALCIYVEQKLPPEELSPRAMVPGRVETALTDVIEVGRVRALSLRTRRVRPAPGGVSIGHYHVSAGTLGAIVRDRTTGEWLILSNNHVLAGGTDGRDTRARAGDPVLQPGAHDGGTVERDRIGELVRFVPLQRRRAPASWWSRVLGVARGLPAEAVGVDANLVDAAVARPNERAWVSPEILGLGRIQGVVEAEPGMRVAKSGRTSAVTRGEVQATHVTMKVYMSDTDPVWFEEQILTTPMVEGGDSGSLLASGDRAVGLLFAGSDRASLANPIGAVLDALNVDLV</sequence>
<evidence type="ECO:0008006" key="4">
    <source>
        <dbReference type="Google" id="ProtNLM"/>
    </source>
</evidence>
<reference evidence="3" key="1">
    <citation type="submission" date="2015-07" db="EMBL/GenBank/DDBJ databases">
        <title>Complete genome sequence and phylogenetic analysis of Limnochorda pilosa.</title>
        <authorList>
            <person name="Watanabe M."/>
            <person name="Kojima H."/>
            <person name="Fukui M."/>
        </authorList>
    </citation>
    <scope>NUCLEOTIDE SEQUENCE [LARGE SCALE GENOMIC DNA]</scope>
    <source>
        <strain evidence="3">HC45</strain>
    </source>
</reference>
<dbReference type="Proteomes" id="UP000065807">
    <property type="component" value="Chromosome"/>
</dbReference>
<dbReference type="KEGG" id="lpil:LIP_3610"/>
<keyword evidence="3" id="KW-1185">Reference proteome</keyword>
<dbReference type="STRING" id="1555112.LIP_3610"/>
<dbReference type="OrthoDB" id="104542at2"/>
<proteinExistence type="predicted"/>
<dbReference type="RefSeq" id="WP_068141109.1">
    <property type="nucleotide sequence ID" value="NZ_AP014924.1"/>
</dbReference>
<reference evidence="3" key="2">
    <citation type="journal article" date="2016" name="Int. J. Syst. Evol. Microbiol.">
        <title>Complete genome sequence and cell structure of Limnochorda pilosa, a Gram-negative spore-former within the phylum Firmicutes.</title>
        <authorList>
            <person name="Watanabe M."/>
            <person name="Kojima H."/>
            <person name="Fukui M."/>
        </authorList>
    </citation>
    <scope>NUCLEOTIDE SEQUENCE [LARGE SCALE GENOMIC DNA]</scope>
    <source>
        <strain evidence="3">HC45</strain>
    </source>
</reference>
<dbReference type="PATRIC" id="fig|1555112.3.peg.3645"/>
<dbReference type="Gene3D" id="2.40.10.10">
    <property type="entry name" value="Trypsin-like serine proteases"/>
    <property type="match status" value="1"/>
</dbReference>
<dbReference type="SUPFAM" id="SSF50494">
    <property type="entry name" value="Trypsin-like serine proteases"/>
    <property type="match status" value="1"/>
</dbReference>
<name>A0A0K2SQK8_LIMPI</name>